<evidence type="ECO:0008006" key="3">
    <source>
        <dbReference type="Google" id="ProtNLM"/>
    </source>
</evidence>
<reference evidence="1" key="1">
    <citation type="submission" date="2022-10" db="EMBL/GenBank/DDBJ databases">
        <authorList>
            <person name="Byrne P K."/>
        </authorList>
    </citation>
    <scope>NUCLEOTIDE SEQUENCE</scope>
    <source>
        <strain evidence="1">IFO1815</strain>
    </source>
</reference>
<dbReference type="AlphaFoldDB" id="A0AA35IY74"/>
<dbReference type="GeneID" id="80918360"/>
<evidence type="ECO:0000313" key="1">
    <source>
        <dbReference type="EMBL" id="CAI4039149.1"/>
    </source>
</evidence>
<dbReference type="Pfam" id="PF08613">
    <property type="entry name" value="Cyclin"/>
    <property type="match status" value="1"/>
</dbReference>
<organism evidence="1 2">
    <name type="scientific">Saccharomyces mikatae IFO 1815</name>
    <dbReference type="NCBI Taxonomy" id="226126"/>
    <lineage>
        <taxon>Eukaryota</taxon>
        <taxon>Fungi</taxon>
        <taxon>Dikarya</taxon>
        <taxon>Ascomycota</taxon>
        <taxon>Saccharomycotina</taxon>
        <taxon>Saccharomycetes</taxon>
        <taxon>Saccharomycetales</taxon>
        <taxon>Saccharomycetaceae</taxon>
        <taxon>Saccharomyces</taxon>
    </lineage>
</organism>
<dbReference type="PANTHER" id="PTHR15615:SF123">
    <property type="entry name" value="PHO85 CYCLIN-10-RELATED"/>
    <property type="match status" value="1"/>
</dbReference>
<dbReference type="GO" id="GO:0019901">
    <property type="term" value="F:protein kinase binding"/>
    <property type="evidence" value="ECO:0007669"/>
    <property type="project" value="InterPro"/>
</dbReference>
<dbReference type="GO" id="GO:0005634">
    <property type="term" value="C:nucleus"/>
    <property type="evidence" value="ECO:0007669"/>
    <property type="project" value="TreeGrafter"/>
</dbReference>
<protein>
    <recommendedName>
        <fullName evidence="3">Pcl10p</fullName>
    </recommendedName>
</protein>
<dbReference type="Proteomes" id="UP001161438">
    <property type="component" value="Chromosome 7"/>
</dbReference>
<dbReference type="GO" id="GO:0000307">
    <property type="term" value="C:cyclin-dependent protein kinase holoenzyme complex"/>
    <property type="evidence" value="ECO:0007669"/>
    <property type="project" value="UniProtKB-ARBA"/>
</dbReference>
<dbReference type="InterPro" id="IPR013922">
    <property type="entry name" value="Cyclin_PHO80-like"/>
</dbReference>
<proteinExistence type="predicted"/>
<name>A0AA35IY74_SACMI</name>
<accession>A0AA35IY74</accession>
<dbReference type="PANTHER" id="PTHR15615">
    <property type="match status" value="1"/>
</dbReference>
<dbReference type="Gene3D" id="1.10.472.10">
    <property type="entry name" value="Cyclin-like"/>
    <property type="match status" value="1"/>
</dbReference>
<dbReference type="InterPro" id="IPR036915">
    <property type="entry name" value="Cyclin-like_sf"/>
</dbReference>
<dbReference type="RefSeq" id="XP_056082264.1">
    <property type="nucleotide sequence ID" value="XM_056222589.1"/>
</dbReference>
<gene>
    <name evidence="1" type="primary">SMKI07G1200</name>
    <name evidence="1" type="ORF">SMKI_07G1200</name>
</gene>
<dbReference type="SUPFAM" id="SSF47954">
    <property type="entry name" value="Cyclin-like"/>
    <property type="match status" value="1"/>
</dbReference>
<sequence length="437" mass="49137">MNMTKNKTTSIEEFDDNDDDIRPVSLGAVDDFNTAFELPLKPKFLQSENFSDLTSEWEQSRSNTPGLFNSMTEKVQSHSVADFSRNRTHVEQLLQSANEMNNYLSQNIESINSFQVGLLNGGKGLYSSMIDDSSACINGTNLSSTSNFGLSDDELEDTTGCTSSIFDKDLLRQQNVSKIPRRKSSLFKPSAARFEIGDCRDVEEHDIEESHFSECSSIASFDIGGLHISPPHDHEKDHEKPDLESQNPLLCGISGDVEVPHIPVGEALENLKRTIDLLLKLSNNKSCIGSNSGMEKKEYANFYMKSKPSLSSVDFLKRIQDKCKYEPTVYLVAMFLIEMLFLTRNKNGDDGLQLKRKLKEKEVHRVIIAAVRLSTKLLEDYVHSHEYFSKVCGISKRLLTKLEVSLLICLCNNELMISNKKLAASQFVLNELLSCCK</sequence>
<dbReference type="CDD" id="cd20558">
    <property type="entry name" value="CYCLIN_ScPCL7-like"/>
    <property type="match status" value="1"/>
</dbReference>
<keyword evidence="2" id="KW-1185">Reference proteome</keyword>
<dbReference type="EMBL" id="OX365763">
    <property type="protein sequence ID" value="CAI4039149.1"/>
    <property type="molecule type" value="Genomic_DNA"/>
</dbReference>
<dbReference type="GO" id="GO:0016538">
    <property type="term" value="F:cyclin-dependent protein serine/threonine kinase regulator activity"/>
    <property type="evidence" value="ECO:0007669"/>
    <property type="project" value="TreeGrafter"/>
</dbReference>
<evidence type="ECO:0000313" key="2">
    <source>
        <dbReference type="Proteomes" id="UP001161438"/>
    </source>
</evidence>